<protein>
    <recommendedName>
        <fullName evidence="5">GDP-mannose pyrophosphatase</fullName>
    </recommendedName>
    <alternativeName>
        <fullName evidence="7">GDP-mannose hydrolase</fullName>
    </alternativeName>
    <alternativeName>
        <fullName evidence="8">GDPMK</fullName>
    </alternativeName>
</protein>
<keyword evidence="9" id="KW-0460">Magnesium</keyword>
<comment type="similarity">
    <text evidence="3">Belongs to the Nudix hydrolase family. NudK subfamily.</text>
</comment>
<evidence type="ECO:0000256" key="7">
    <source>
        <dbReference type="ARBA" id="ARBA00032162"/>
    </source>
</evidence>
<keyword evidence="9" id="KW-0479">Metal-binding</keyword>
<comment type="subunit">
    <text evidence="4">Homodimer.</text>
</comment>
<dbReference type="PANTHER" id="PTHR11839">
    <property type="entry name" value="UDP/ADP-SUGAR PYROPHOSPHATASE"/>
    <property type="match status" value="1"/>
</dbReference>
<feature type="binding site" evidence="9">
    <location>
        <position position="84"/>
    </location>
    <ligand>
        <name>Mg(2+)</name>
        <dbReference type="ChEBI" id="CHEBI:18420"/>
        <label>1</label>
    </ligand>
</feature>
<evidence type="ECO:0000256" key="3">
    <source>
        <dbReference type="ARBA" id="ARBA00007275"/>
    </source>
</evidence>
<dbReference type="Pfam" id="PF00293">
    <property type="entry name" value="NUDIX"/>
    <property type="match status" value="1"/>
</dbReference>
<evidence type="ECO:0000256" key="4">
    <source>
        <dbReference type="ARBA" id="ARBA00011738"/>
    </source>
</evidence>
<dbReference type="GO" id="GO:0046872">
    <property type="term" value="F:metal ion binding"/>
    <property type="evidence" value="ECO:0007669"/>
    <property type="project" value="UniProtKB-KW"/>
</dbReference>
<dbReference type="Gene3D" id="3.90.79.10">
    <property type="entry name" value="Nucleoside Triphosphate Pyrophosphohydrolase"/>
    <property type="match status" value="1"/>
</dbReference>
<evidence type="ECO:0000256" key="1">
    <source>
        <dbReference type="ARBA" id="ARBA00000847"/>
    </source>
</evidence>
<feature type="binding site" evidence="9">
    <location>
        <position position="104"/>
    </location>
    <ligand>
        <name>Mg(2+)</name>
        <dbReference type="ChEBI" id="CHEBI:18420"/>
        <label>2</label>
    </ligand>
</feature>
<gene>
    <name evidence="12" type="ORF">B0I27_1091</name>
</gene>
<dbReference type="OrthoDB" id="1523642at2"/>
<dbReference type="PROSITE" id="PS00893">
    <property type="entry name" value="NUDIX_BOX"/>
    <property type="match status" value="1"/>
</dbReference>
<evidence type="ECO:0000256" key="8">
    <source>
        <dbReference type="ARBA" id="ARBA00032272"/>
    </source>
</evidence>
<dbReference type="InterPro" id="IPR000086">
    <property type="entry name" value="NUDIX_hydrolase_dom"/>
</dbReference>
<keyword evidence="13" id="KW-1185">Reference proteome</keyword>
<feature type="domain" description="Nudix hydrolase" evidence="11">
    <location>
        <begin position="42"/>
        <end position="182"/>
    </location>
</feature>
<evidence type="ECO:0000259" key="11">
    <source>
        <dbReference type="PROSITE" id="PS51462"/>
    </source>
</evidence>
<evidence type="ECO:0000256" key="10">
    <source>
        <dbReference type="PIRSR" id="PIRSR604385-3"/>
    </source>
</evidence>
<dbReference type="AlphaFoldDB" id="A0A2T0TXB9"/>
<sequence>MSDIKIIKEETLSDKKYPLKFYTFQRTGSKGKLLEKKNEVYFRPDAVTVLLVDSVNSKFLLIKQFRLPTFLNGNETGYLVEACAGLIDEGESPEETAYREVDEETGYPIHDLTKVANVYTSAGGITEFQHLYIAWYNSRGRHGEGGGLEEEGEDIELVEMSFDEARRTLKKGEFMDAKTILLLQHYFLNYE</sequence>
<dbReference type="SUPFAM" id="SSF55811">
    <property type="entry name" value="Nudix"/>
    <property type="match status" value="1"/>
</dbReference>
<name>A0A2T0TXB9_9SPHI</name>
<dbReference type="InterPro" id="IPR015797">
    <property type="entry name" value="NUDIX_hydrolase-like_dom_sf"/>
</dbReference>
<feature type="short sequence motif" description="Nudix box" evidence="10">
    <location>
        <begin position="85"/>
        <end position="107"/>
    </location>
</feature>
<evidence type="ECO:0000256" key="6">
    <source>
        <dbReference type="ARBA" id="ARBA00022801"/>
    </source>
</evidence>
<evidence type="ECO:0000256" key="5">
    <source>
        <dbReference type="ARBA" id="ARBA00016377"/>
    </source>
</evidence>
<dbReference type="PANTHER" id="PTHR11839:SF18">
    <property type="entry name" value="NUDIX HYDROLASE DOMAIN-CONTAINING PROTEIN"/>
    <property type="match status" value="1"/>
</dbReference>
<organism evidence="12 13">
    <name type="scientific">Arcticibacter pallidicorallinus</name>
    <dbReference type="NCBI Taxonomy" id="1259464"/>
    <lineage>
        <taxon>Bacteria</taxon>
        <taxon>Pseudomonadati</taxon>
        <taxon>Bacteroidota</taxon>
        <taxon>Sphingobacteriia</taxon>
        <taxon>Sphingobacteriales</taxon>
        <taxon>Sphingobacteriaceae</taxon>
        <taxon>Arcticibacter</taxon>
    </lineage>
</organism>
<dbReference type="GO" id="GO:0006753">
    <property type="term" value="P:nucleoside phosphate metabolic process"/>
    <property type="evidence" value="ECO:0007669"/>
    <property type="project" value="TreeGrafter"/>
</dbReference>
<evidence type="ECO:0000256" key="9">
    <source>
        <dbReference type="PIRSR" id="PIRSR604385-2"/>
    </source>
</evidence>
<dbReference type="RefSeq" id="WP_106294265.1">
    <property type="nucleotide sequence ID" value="NZ_PVTH01000009.1"/>
</dbReference>
<dbReference type="NCBIfam" id="TIGR00052">
    <property type="entry name" value="nudix-type nucleoside diphosphatase, YffH/AdpP family"/>
    <property type="match status" value="1"/>
</dbReference>
<dbReference type="Proteomes" id="UP000238034">
    <property type="component" value="Unassembled WGS sequence"/>
</dbReference>
<dbReference type="GO" id="GO:0005829">
    <property type="term" value="C:cytosol"/>
    <property type="evidence" value="ECO:0007669"/>
    <property type="project" value="TreeGrafter"/>
</dbReference>
<evidence type="ECO:0000313" key="12">
    <source>
        <dbReference type="EMBL" id="PRY50280.1"/>
    </source>
</evidence>
<dbReference type="GO" id="GO:0019693">
    <property type="term" value="P:ribose phosphate metabolic process"/>
    <property type="evidence" value="ECO:0007669"/>
    <property type="project" value="TreeGrafter"/>
</dbReference>
<dbReference type="InterPro" id="IPR020084">
    <property type="entry name" value="NUDIX_hydrolase_CS"/>
</dbReference>
<feature type="binding site" evidence="9">
    <location>
        <position position="153"/>
    </location>
    <ligand>
        <name>Mg(2+)</name>
        <dbReference type="ChEBI" id="CHEBI:18420"/>
        <label>1</label>
    </ligand>
</feature>
<comment type="cofactor">
    <cofactor evidence="2 9">
        <name>Mg(2+)</name>
        <dbReference type="ChEBI" id="CHEBI:18420"/>
    </cofactor>
</comment>
<dbReference type="EMBL" id="PVTH01000009">
    <property type="protein sequence ID" value="PRY50280.1"/>
    <property type="molecule type" value="Genomic_DNA"/>
</dbReference>
<feature type="binding site" evidence="9">
    <location>
        <position position="100"/>
    </location>
    <ligand>
        <name>Mg(2+)</name>
        <dbReference type="ChEBI" id="CHEBI:18420"/>
        <label>2</label>
    </ligand>
</feature>
<accession>A0A2T0TXB9</accession>
<dbReference type="PROSITE" id="PS51462">
    <property type="entry name" value="NUDIX"/>
    <property type="match status" value="1"/>
</dbReference>
<proteinExistence type="inferred from homology"/>
<evidence type="ECO:0000313" key="13">
    <source>
        <dbReference type="Proteomes" id="UP000238034"/>
    </source>
</evidence>
<comment type="catalytic activity">
    <reaction evidence="1">
        <text>GDP-alpha-D-mannose + H2O = alpha-D-mannose 1-phosphate + GMP + 2 H(+)</text>
        <dbReference type="Rhea" id="RHEA:27978"/>
        <dbReference type="ChEBI" id="CHEBI:15377"/>
        <dbReference type="ChEBI" id="CHEBI:15378"/>
        <dbReference type="ChEBI" id="CHEBI:57527"/>
        <dbReference type="ChEBI" id="CHEBI:58115"/>
        <dbReference type="ChEBI" id="CHEBI:58409"/>
    </reaction>
</comment>
<keyword evidence="6" id="KW-0378">Hydrolase</keyword>
<comment type="caution">
    <text evidence="12">The sequence shown here is derived from an EMBL/GenBank/DDBJ whole genome shotgun (WGS) entry which is preliminary data.</text>
</comment>
<dbReference type="InterPro" id="IPR004385">
    <property type="entry name" value="NDP_pyrophosphatase"/>
</dbReference>
<evidence type="ECO:0000256" key="2">
    <source>
        <dbReference type="ARBA" id="ARBA00001946"/>
    </source>
</evidence>
<reference evidence="12 13" key="1">
    <citation type="submission" date="2018-03" db="EMBL/GenBank/DDBJ databases">
        <title>Genomic Encyclopedia of Type Strains, Phase III (KMG-III): the genomes of soil and plant-associated and newly described type strains.</title>
        <authorList>
            <person name="Whitman W."/>
        </authorList>
    </citation>
    <scope>NUCLEOTIDE SEQUENCE [LARGE SCALE GENOMIC DNA]</scope>
    <source>
        <strain evidence="12 13">CGMCC 1.9313</strain>
    </source>
</reference>
<dbReference type="GO" id="GO:0016818">
    <property type="term" value="F:hydrolase activity, acting on acid anhydrides, in phosphorus-containing anhydrides"/>
    <property type="evidence" value="ECO:0007669"/>
    <property type="project" value="InterPro"/>
</dbReference>